<evidence type="ECO:0000256" key="4">
    <source>
        <dbReference type="PROSITE-ProRule" id="PRU00207"/>
    </source>
</evidence>
<comment type="caution">
    <text evidence="7">The sequence shown here is derived from an EMBL/GenBank/DDBJ whole genome shotgun (WGS) entry which is preliminary data.</text>
</comment>
<dbReference type="PANTHER" id="PTHR10131">
    <property type="entry name" value="TNF RECEPTOR ASSOCIATED FACTOR"/>
    <property type="match status" value="1"/>
</dbReference>
<dbReference type="InterPro" id="IPR001293">
    <property type="entry name" value="Znf_TRAF"/>
</dbReference>
<evidence type="ECO:0000313" key="8">
    <source>
        <dbReference type="Proteomes" id="UP000596742"/>
    </source>
</evidence>
<dbReference type="AlphaFoldDB" id="A0A8B6BVI3"/>
<organism evidence="7 8">
    <name type="scientific">Mytilus galloprovincialis</name>
    <name type="common">Mediterranean mussel</name>
    <dbReference type="NCBI Taxonomy" id="29158"/>
    <lineage>
        <taxon>Eukaryota</taxon>
        <taxon>Metazoa</taxon>
        <taxon>Spiralia</taxon>
        <taxon>Lophotrochozoa</taxon>
        <taxon>Mollusca</taxon>
        <taxon>Bivalvia</taxon>
        <taxon>Autobranchia</taxon>
        <taxon>Pteriomorphia</taxon>
        <taxon>Mytilida</taxon>
        <taxon>Mytiloidea</taxon>
        <taxon>Mytilidae</taxon>
        <taxon>Mytilinae</taxon>
        <taxon>Mytilus</taxon>
    </lineage>
</organism>
<dbReference type="SUPFAM" id="SSF49599">
    <property type="entry name" value="TRAF domain-like"/>
    <property type="match status" value="3"/>
</dbReference>
<dbReference type="GO" id="GO:0007165">
    <property type="term" value="P:signal transduction"/>
    <property type="evidence" value="ECO:0007669"/>
    <property type="project" value="InterPro"/>
</dbReference>
<dbReference type="PROSITE" id="PS50145">
    <property type="entry name" value="ZF_TRAF"/>
    <property type="match status" value="2"/>
</dbReference>
<proteinExistence type="predicted"/>
<evidence type="ECO:0000256" key="3">
    <source>
        <dbReference type="ARBA" id="ARBA00022833"/>
    </source>
</evidence>
<evidence type="ECO:0000313" key="7">
    <source>
        <dbReference type="EMBL" id="VDH95811.1"/>
    </source>
</evidence>
<feature type="domain" description="TRAF-type" evidence="6">
    <location>
        <begin position="378"/>
        <end position="426"/>
    </location>
</feature>
<feature type="zinc finger region" description="TRAF-type" evidence="4">
    <location>
        <begin position="269"/>
        <end position="315"/>
    </location>
</feature>
<keyword evidence="3 4" id="KW-0862">Zinc</keyword>
<dbReference type="InterPro" id="IPR013083">
    <property type="entry name" value="Znf_RING/FYVE/PHD"/>
</dbReference>
<keyword evidence="2 4" id="KW-0863">Zinc-finger</keyword>
<feature type="region of interest" description="Disordered" evidence="5">
    <location>
        <begin position="590"/>
        <end position="614"/>
    </location>
</feature>
<dbReference type="GO" id="GO:0008270">
    <property type="term" value="F:zinc ion binding"/>
    <property type="evidence" value="ECO:0007669"/>
    <property type="project" value="UniProtKB-KW"/>
</dbReference>
<dbReference type="EMBL" id="UYJE01000726">
    <property type="protein sequence ID" value="VDH95811.1"/>
    <property type="molecule type" value="Genomic_DNA"/>
</dbReference>
<accession>A0A8B6BVI3</accession>
<evidence type="ECO:0000256" key="5">
    <source>
        <dbReference type="SAM" id="MobiDB-lite"/>
    </source>
</evidence>
<feature type="domain" description="TRAF-type" evidence="6">
    <location>
        <begin position="269"/>
        <end position="315"/>
    </location>
</feature>
<dbReference type="Gene3D" id="3.40.50.10140">
    <property type="entry name" value="Toll/interleukin-1 receptor homology (TIR) domain"/>
    <property type="match status" value="1"/>
</dbReference>
<name>A0A8B6BVI3_MYTGA</name>
<dbReference type="OrthoDB" id="6148509at2759"/>
<dbReference type="InterPro" id="IPR035897">
    <property type="entry name" value="Toll_tir_struct_dom_sf"/>
</dbReference>
<dbReference type="Pfam" id="PF13676">
    <property type="entry name" value="TIR_2"/>
    <property type="match status" value="1"/>
</dbReference>
<dbReference type="SUPFAM" id="SSF52200">
    <property type="entry name" value="Toll/Interleukin receptor TIR domain"/>
    <property type="match status" value="1"/>
</dbReference>
<evidence type="ECO:0000256" key="2">
    <source>
        <dbReference type="ARBA" id="ARBA00022771"/>
    </source>
</evidence>
<feature type="compositionally biased region" description="Basic and acidic residues" evidence="5">
    <location>
        <begin position="601"/>
        <end position="614"/>
    </location>
</feature>
<sequence length="721" mass="83383">MNSRCKSFLQLDTERYHVFCSYCERDSIRIEPVVKYFKRRGCLVNDSGQAIGQPVLHALVDDEIDQSKSTVLFITNNFLADEGCQAMINIAIMKYIETKGRHRIVSVIMEKCTIPLPLKMFKCIHIWKSPLPLHTCTSTWRDRHFNRAQIFSRVIKCITDAQSKFKRMHRYGLKTLKYSKNNVEKSQLNVSGNTLSKKKRFINPIHLWKLSKNLHHCLIHCRYGQCGFFCRGENIHLFTQHVNECKYQPNKCPNVGCKVTLFKCSLANHLESCPFSTINCPSEGCDKRLKRRLVDDHLHICHHRLIPCPYAPSGCQELMTRGNVKEHASKCKFKVYKCQYCGSTVLWKEADLHLEKCNNIIIKCECCRHEILKREKCTHEKVCLKAHIACANPGCGMHMKGYQYLQHKNYCQYRIVACKYNQNGCRVNEPNITINSHIDKCPYRSMTCDICEKEVMAADFERHKNDCTSIVSCKRCNQQVAKSALNLHNRLCPRKNYKIVCDICRQLVDPYKLENHKAQCQNCITDCPYVKRGCHVRESVMSIDRHAQECLFRPAICGDCGLEMTATEMDLHLKESTCPKDTVCLSADNKESEPNLELENDTSHNETSHEEHTDLDHAVSTKFITHQGSTIENEALQNITLISFDKVLPITIDCSGGIWDESRYSTKWTGGRYAKGRRKFNCLLEMIDKKRLNIKTSDIKHVYNCGCKKFDNDYYGVLQFR</sequence>
<evidence type="ECO:0000259" key="6">
    <source>
        <dbReference type="PROSITE" id="PS50145"/>
    </source>
</evidence>
<dbReference type="Pfam" id="PF02176">
    <property type="entry name" value="zf-TRAF"/>
    <property type="match status" value="2"/>
</dbReference>
<dbReference type="Proteomes" id="UP000596742">
    <property type="component" value="Unassembled WGS sequence"/>
</dbReference>
<reference evidence="7" key="1">
    <citation type="submission" date="2018-11" db="EMBL/GenBank/DDBJ databases">
        <authorList>
            <person name="Alioto T."/>
            <person name="Alioto T."/>
        </authorList>
    </citation>
    <scope>NUCLEOTIDE SEQUENCE</scope>
</reference>
<dbReference type="Gene3D" id="3.30.40.10">
    <property type="entry name" value="Zinc/RING finger domain, C3HC4 (zinc finger)"/>
    <property type="match status" value="5"/>
</dbReference>
<dbReference type="PANTHER" id="PTHR10131:SF94">
    <property type="entry name" value="TNF RECEPTOR-ASSOCIATED FACTOR 4"/>
    <property type="match status" value="1"/>
</dbReference>
<protein>
    <recommendedName>
        <fullName evidence="6">TRAF-type domain-containing protein</fullName>
    </recommendedName>
</protein>
<keyword evidence="8" id="KW-1185">Reference proteome</keyword>
<evidence type="ECO:0000256" key="1">
    <source>
        <dbReference type="ARBA" id="ARBA00022723"/>
    </source>
</evidence>
<dbReference type="InterPro" id="IPR000157">
    <property type="entry name" value="TIR_dom"/>
</dbReference>
<keyword evidence="1 4" id="KW-0479">Metal-binding</keyword>
<feature type="zinc finger region" description="TRAF-type" evidence="4">
    <location>
        <begin position="378"/>
        <end position="426"/>
    </location>
</feature>
<gene>
    <name evidence="7" type="ORF">MGAL_10B002961</name>
</gene>